<keyword evidence="7 13" id="KW-0460">Magnesium</keyword>
<dbReference type="InterPro" id="IPR015797">
    <property type="entry name" value="NUDIX_hydrolase-like_dom_sf"/>
</dbReference>
<feature type="binding site" evidence="13">
    <location>
        <position position="174"/>
    </location>
    <ligand>
        <name>Mg(2+)</name>
        <dbReference type="ChEBI" id="CHEBI:18420"/>
        <label>1</label>
    </ligand>
</feature>
<evidence type="ECO:0000256" key="9">
    <source>
        <dbReference type="ARBA" id="ARBA00030162"/>
    </source>
</evidence>
<dbReference type="GO" id="GO:0006753">
    <property type="term" value="P:nucleoside phosphate metabolic process"/>
    <property type="evidence" value="ECO:0007669"/>
    <property type="project" value="TreeGrafter"/>
</dbReference>
<dbReference type="PANTHER" id="PTHR11839">
    <property type="entry name" value="UDP/ADP-SUGAR PYROPHOSPHATASE"/>
    <property type="match status" value="1"/>
</dbReference>
<feature type="binding site" evidence="13">
    <location>
        <position position="126"/>
    </location>
    <ligand>
        <name>Mg(2+)</name>
        <dbReference type="ChEBI" id="CHEBI:18420"/>
        <label>1</label>
    </ligand>
</feature>
<dbReference type="PANTHER" id="PTHR11839:SF5">
    <property type="entry name" value="ADP-RIBOSE PYROPHOSPHATASE"/>
    <property type="match status" value="1"/>
</dbReference>
<dbReference type="CDD" id="cd24155">
    <property type="entry name" value="NUDIX_ADPRase"/>
    <property type="match status" value="1"/>
</dbReference>
<name>A0A348HGJ5_9GAMM</name>
<keyword evidence="6" id="KW-0378">Hydrolase</keyword>
<dbReference type="SUPFAM" id="SSF55811">
    <property type="entry name" value="Nudix"/>
    <property type="match status" value="1"/>
</dbReference>
<dbReference type="EMBL" id="AP018933">
    <property type="protein sequence ID" value="BBG30747.1"/>
    <property type="molecule type" value="Genomic_DNA"/>
</dbReference>
<organism evidence="15 16">
    <name type="scientific">Zymobacter palmae</name>
    <dbReference type="NCBI Taxonomy" id="33074"/>
    <lineage>
        <taxon>Bacteria</taxon>
        <taxon>Pseudomonadati</taxon>
        <taxon>Pseudomonadota</taxon>
        <taxon>Gammaproteobacteria</taxon>
        <taxon>Oceanospirillales</taxon>
        <taxon>Halomonadaceae</taxon>
        <taxon>Zymobacter group</taxon>
        <taxon>Zymobacter</taxon>
    </lineage>
</organism>
<evidence type="ECO:0000256" key="5">
    <source>
        <dbReference type="ARBA" id="ARBA00022723"/>
    </source>
</evidence>
<dbReference type="InterPro" id="IPR020084">
    <property type="entry name" value="NUDIX_hydrolase_CS"/>
</dbReference>
<gene>
    <name evidence="15" type="ORF">ZBT109_2001</name>
</gene>
<dbReference type="KEGG" id="zpl:ZBT109_2001"/>
<evidence type="ECO:0000256" key="8">
    <source>
        <dbReference type="ARBA" id="ARBA00025164"/>
    </source>
</evidence>
<dbReference type="RefSeq" id="WP_027704701.1">
    <property type="nucleotide sequence ID" value="NZ_AP018933.1"/>
</dbReference>
<dbReference type="GO" id="GO:0019144">
    <property type="term" value="F:ADP-sugar diphosphatase activity"/>
    <property type="evidence" value="ECO:0007669"/>
    <property type="project" value="TreeGrafter"/>
</dbReference>
<evidence type="ECO:0000256" key="6">
    <source>
        <dbReference type="ARBA" id="ARBA00022801"/>
    </source>
</evidence>
<dbReference type="Pfam" id="PF00293">
    <property type="entry name" value="NUDIX"/>
    <property type="match status" value="1"/>
</dbReference>
<evidence type="ECO:0000256" key="13">
    <source>
        <dbReference type="PIRSR" id="PIRSR604385-2"/>
    </source>
</evidence>
<comment type="function">
    <text evidence="8">Acts on ADP-mannose and ADP-glucose as well as ADP-ribose. Prevents glycogen biosynthesis. The reaction catalyzed by this enzyme is a limiting step of the gluconeogenic process.</text>
</comment>
<comment type="similarity">
    <text evidence="2">Belongs to the Nudix hydrolase family. NudF subfamily.</text>
</comment>
<dbReference type="STRING" id="1123510.GCA_000620025_01162"/>
<keyword evidence="5 13" id="KW-0479">Metal-binding</keyword>
<evidence type="ECO:0000256" key="4">
    <source>
        <dbReference type="ARBA" id="ARBA00013297"/>
    </source>
</evidence>
<dbReference type="GO" id="GO:0019693">
    <property type="term" value="P:ribose phosphate metabolic process"/>
    <property type="evidence" value="ECO:0007669"/>
    <property type="project" value="TreeGrafter"/>
</dbReference>
<feature type="binding site" evidence="13">
    <location>
        <position position="106"/>
    </location>
    <ligand>
        <name>Mg(2+)</name>
        <dbReference type="ChEBI" id="CHEBI:18420"/>
        <label>1</label>
    </ligand>
</feature>
<evidence type="ECO:0000256" key="10">
    <source>
        <dbReference type="ARBA" id="ARBA00030308"/>
    </source>
</evidence>
<dbReference type="PROSITE" id="PS00893">
    <property type="entry name" value="NUDIX_BOX"/>
    <property type="match status" value="1"/>
</dbReference>
<evidence type="ECO:0000256" key="2">
    <source>
        <dbReference type="ARBA" id="ARBA00007482"/>
    </source>
</evidence>
<dbReference type="InterPro" id="IPR004385">
    <property type="entry name" value="NDP_pyrophosphatase"/>
</dbReference>
<dbReference type="InterPro" id="IPR000086">
    <property type="entry name" value="NUDIX_hydrolase_dom"/>
</dbReference>
<dbReference type="EC" id="3.6.1.13" evidence="3"/>
<evidence type="ECO:0000259" key="14">
    <source>
        <dbReference type="PROSITE" id="PS51462"/>
    </source>
</evidence>
<dbReference type="GO" id="GO:0046872">
    <property type="term" value="F:metal ion binding"/>
    <property type="evidence" value="ECO:0007669"/>
    <property type="project" value="UniProtKB-KW"/>
</dbReference>
<protein>
    <recommendedName>
        <fullName evidence="4">ADP-ribose pyrophosphatase</fullName>
        <ecNumber evidence="3">3.6.1.13</ecNumber>
    </recommendedName>
    <alternativeName>
        <fullName evidence="9">ADP-ribose diphosphatase</fullName>
    </alternativeName>
    <alternativeName>
        <fullName evidence="11">ADP-ribose phosphohydrolase</fullName>
    </alternativeName>
    <alternativeName>
        <fullName evidence="10">Adenosine diphosphoribose pyrophosphatase</fullName>
    </alternativeName>
</protein>
<dbReference type="OrthoDB" id="5292471at2"/>
<evidence type="ECO:0000313" key="16">
    <source>
        <dbReference type="Proteomes" id="UP000267342"/>
    </source>
</evidence>
<feature type="binding site" evidence="13">
    <location>
        <position position="122"/>
    </location>
    <ligand>
        <name>Mg(2+)</name>
        <dbReference type="ChEBI" id="CHEBI:18420"/>
        <label>1</label>
    </ligand>
</feature>
<dbReference type="Gene3D" id="3.90.79.10">
    <property type="entry name" value="Nucleoside Triphosphate Pyrophosphohydrolase"/>
    <property type="match status" value="1"/>
</dbReference>
<proteinExistence type="inferred from homology"/>
<dbReference type="GO" id="GO:0047631">
    <property type="term" value="F:ADP-ribose diphosphatase activity"/>
    <property type="evidence" value="ECO:0007669"/>
    <property type="project" value="UniProtKB-EC"/>
</dbReference>
<reference evidence="15 16" key="1">
    <citation type="submission" date="2018-09" db="EMBL/GenBank/DDBJ databases">
        <title>Zymobacter palmae IAM14233 (=T109) whole genome analysis.</title>
        <authorList>
            <person name="Yanase H."/>
        </authorList>
    </citation>
    <scope>NUCLEOTIDE SEQUENCE [LARGE SCALE GENOMIC DNA]</scope>
    <source>
        <strain evidence="15 16">IAM14233</strain>
    </source>
</reference>
<dbReference type="AlphaFoldDB" id="A0A348HGJ5"/>
<comment type="cofactor">
    <cofactor evidence="1 13">
        <name>Mg(2+)</name>
        <dbReference type="ChEBI" id="CHEBI:18420"/>
    </cofactor>
</comment>
<evidence type="ECO:0000256" key="12">
    <source>
        <dbReference type="ARBA" id="ARBA00049546"/>
    </source>
</evidence>
<accession>A0A348HGJ5</accession>
<evidence type="ECO:0000313" key="15">
    <source>
        <dbReference type="EMBL" id="BBG30747.1"/>
    </source>
</evidence>
<keyword evidence="16" id="KW-1185">Reference proteome</keyword>
<dbReference type="GO" id="GO:0005829">
    <property type="term" value="C:cytosol"/>
    <property type="evidence" value="ECO:0007669"/>
    <property type="project" value="TreeGrafter"/>
</dbReference>
<evidence type="ECO:0000256" key="11">
    <source>
        <dbReference type="ARBA" id="ARBA00033056"/>
    </source>
</evidence>
<sequence length="218" mass="24762">MSTESSSDARLDVTYGVDDYQDQGGETLYKGFFTFERRHYRYRRFDGGWSDTVDREVHVRPDAVGVLLYDPKRDVVVLVEQIRAGIVARLAHGQSAHSPWLLEPVAGLIDRDETPEEVARREAEEEANCKVTELIPLYRYYTSPGASCEQFYLFCALVDSAPLGGIHGLEEENEDIRVRTFSFTDISEMMKNGRIDNAMALISLQWLAAERSSLRARS</sequence>
<evidence type="ECO:0000256" key="1">
    <source>
        <dbReference type="ARBA" id="ARBA00001946"/>
    </source>
</evidence>
<dbReference type="NCBIfam" id="TIGR00052">
    <property type="entry name" value="nudix-type nucleoside diphosphatase, YffH/AdpP family"/>
    <property type="match status" value="1"/>
</dbReference>
<dbReference type="Proteomes" id="UP000267342">
    <property type="component" value="Chromosome"/>
</dbReference>
<evidence type="ECO:0000256" key="3">
    <source>
        <dbReference type="ARBA" id="ARBA00012453"/>
    </source>
</evidence>
<dbReference type="PROSITE" id="PS51462">
    <property type="entry name" value="NUDIX"/>
    <property type="match status" value="1"/>
</dbReference>
<evidence type="ECO:0000256" key="7">
    <source>
        <dbReference type="ARBA" id="ARBA00022842"/>
    </source>
</evidence>
<comment type="catalytic activity">
    <reaction evidence="12">
        <text>ADP-D-ribose + H2O = D-ribose 5-phosphate + AMP + 2 H(+)</text>
        <dbReference type="Rhea" id="RHEA:10412"/>
        <dbReference type="ChEBI" id="CHEBI:15377"/>
        <dbReference type="ChEBI" id="CHEBI:15378"/>
        <dbReference type="ChEBI" id="CHEBI:57967"/>
        <dbReference type="ChEBI" id="CHEBI:78346"/>
        <dbReference type="ChEBI" id="CHEBI:456215"/>
        <dbReference type="EC" id="3.6.1.13"/>
    </reaction>
</comment>
<feature type="domain" description="Nudix hydrolase" evidence="14">
    <location>
        <begin position="59"/>
        <end position="203"/>
    </location>
</feature>